<gene>
    <name evidence="12" type="ORF">K7B09_05430</name>
</gene>
<dbReference type="InterPro" id="IPR045584">
    <property type="entry name" value="Pilin-like"/>
</dbReference>
<comment type="similarity">
    <text evidence="9">Belongs to the GSP H family.</text>
</comment>
<evidence type="ECO:0000256" key="2">
    <source>
        <dbReference type="ARBA" id="ARBA00021549"/>
    </source>
</evidence>
<evidence type="ECO:0000313" key="13">
    <source>
        <dbReference type="Proteomes" id="UP001430290"/>
    </source>
</evidence>
<evidence type="ECO:0000256" key="8">
    <source>
        <dbReference type="ARBA" id="ARBA00023136"/>
    </source>
</evidence>
<dbReference type="SUPFAM" id="SSF54523">
    <property type="entry name" value="Pili subunits"/>
    <property type="match status" value="1"/>
</dbReference>
<keyword evidence="13" id="KW-1185">Reference proteome</keyword>
<proteinExistence type="inferred from homology"/>
<dbReference type="EMBL" id="JAIQDJ010000001">
    <property type="protein sequence ID" value="MBZ4185768.1"/>
    <property type="molecule type" value="Genomic_DNA"/>
</dbReference>
<name>A0ABS7TD75_9GAMM</name>
<evidence type="ECO:0000256" key="1">
    <source>
        <dbReference type="ARBA" id="ARBA00004377"/>
    </source>
</evidence>
<dbReference type="Gene3D" id="3.55.40.10">
    <property type="entry name" value="minor pseudopilin epsh domain"/>
    <property type="match status" value="1"/>
</dbReference>
<keyword evidence="3" id="KW-1003">Cell membrane</keyword>
<evidence type="ECO:0000256" key="3">
    <source>
        <dbReference type="ARBA" id="ARBA00022475"/>
    </source>
</evidence>
<keyword evidence="8" id="KW-0472">Membrane</keyword>
<organism evidence="12 13">
    <name type="scientific">Thermomonas beijingensis</name>
    <dbReference type="NCBI Taxonomy" id="2872701"/>
    <lineage>
        <taxon>Bacteria</taxon>
        <taxon>Pseudomonadati</taxon>
        <taxon>Pseudomonadota</taxon>
        <taxon>Gammaproteobacteria</taxon>
        <taxon>Lysobacterales</taxon>
        <taxon>Lysobacteraceae</taxon>
        <taxon>Thermomonas</taxon>
    </lineage>
</organism>
<feature type="domain" description="General secretion pathway GspH" evidence="11">
    <location>
        <begin position="34"/>
        <end position="146"/>
    </location>
</feature>
<keyword evidence="6" id="KW-0812">Transmembrane</keyword>
<evidence type="ECO:0000256" key="10">
    <source>
        <dbReference type="ARBA" id="ARBA00030775"/>
    </source>
</evidence>
<evidence type="ECO:0000256" key="9">
    <source>
        <dbReference type="ARBA" id="ARBA00025772"/>
    </source>
</evidence>
<keyword evidence="4" id="KW-0488">Methylation</keyword>
<evidence type="ECO:0000313" key="12">
    <source>
        <dbReference type="EMBL" id="MBZ4185768.1"/>
    </source>
</evidence>
<comment type="subcellular location">
    <subcellularLocation>
        <location evidence="1">Cell inner membrane</location>
        <topology evidence="1">Single-pass membrane protein</topology>
    </subcellularLocation>
</comment>
<accession>A0ABS7TD75</accession>
<evidence type="ECO:0000256" key="4">
    <source>
        <dbReference type="ARBA" id="ARBA00022481"/>
    </source>
</evidence>
<evidence type="ECO:0000256" key="5">
    <source>
        <dbReference type="ARBA" id="ARBA00022519"/>
    </source>
</evidence>
<keyword evidence="7" id="KW-1133">Transmembrane helix</keyword>
<evidence type="ECO:0000256" key="7">
    <source>
        <dbReference type="ARBA" id="ARBA00022989"/>
    </source>
</evidence>
<reference evidence="12" key="1">
    <citation type="submission" date="2021-09" db="EMBL/GenBank/DDBJ databases">
        <authorList>
            <person name="Wu T."/>
            <person name="Guo S.Z."/>
        </authorList>
    </citation>
    <scope>NUCLEOTIDE SEQUENCE</scope>
    <source>
        <strain evidence="12">RSS-23</strain>
    </source>
</reference>
<protein>
    <recommendedName>
        <fullName evidence="2">Type II secretion system protein H</fullName>
    </recommendedName>
    <alternativeName>
        <fullName evidence="10">General secretion pathway protein H</fullName>
    </alternativeName>
</protein>
<evidence type="ECO:0000259" key="11">
    <source>
        <dbReference type="Pfam" id="PF12019"/>
    </source>
</evidence>
<sequence length="161" mass="16352">MVELMAVMVVIGVLATFAVPGITGMVNNSRLSGQASELAATLQLARSEAVRRNVPVEVCVSSNGTSCGSGTSWAGWIVHGPDPGNGGADEVIRADTANGSVQVTSTVAKLVFKPSGQLDAQQTLTVCIPTTQPNINQRVLTVMISGAVVSKSNDGGGACPT</sequence>
<keyword evidence="5" id="KW-0997">Cell inner membrane</keyword>
<dbReference type="Proteomes" id="UP001430290">
    <property type="component" value="Unassembled WGS sequence"/>
</dbReference>
<dbReference type="InterPro" id="IPR022346">
    <property type="entry name" value="T2SS_GspH"/>
</dbReference>
<evidence type="ECO:0000256" key="6">
    <source>
        <dbReference type="ARBA" id="ARBA00022692"/>
    </source>
</evidence>
<comment type="caution">
    <text evidence="12">The sequence shown here is derived from an EMBL/GenBank/DDBJ whole genome shotgun (WGS) entry which is preliminary data.</text>
</comment>
<dbReference type="Pfam" id="PF12019">
    <property type="entry name" value="GspH"/>
    <property type="match status" value="1"/>
</dbReference>